<dbReference type="InterPro" id="IPR013738">
    <property type="entry name" value="Beta_galactosidase_Trimer"/>
</dbReference>
<dbReference type="InterPro" id="IPR029062">
    <property type="entry name" value="Class_I_gatase-like"/>
</dbReference>
<dbReference type="OrthoDB" id="9780891at2"/>
<comment type="caution">
    <text evidence="2">The sequence shown here is derived from an EMBL/GenBank/DDBJ whole genome shotgun (WGS) entry which is preliminary data.</text>
</comment>
<dbReference type="AlphaFoldDB" id="A0A4R3J7W3"/>
<dbReference type="Pfam" id="PF14871">
    <property type="entry name" value="GHL6"/>
    <property type="match status" value="1"/>
</dbReference>
<accession>A0A4R3J7W3</accession>
<organism evidence="2 3">
    <name type="scientific">Primorskyibacter sedentarius</name>
    <dbReference type="NCBI Taxonomy" id="745311"/>
    <lineage>
        <taxon>Bacteria</taxon>
        <taxon>Pseudomonadati</taxon>
        <taxon>Pseudomonadota</taxon>
        <taxon>Alphaproteobacteria</taxon>
        <taxon>Rhodobacterales</taxon>
        <taxon>Roseobacteraceae</taxon>
        <taxon>Primorskyibacter</taxon>
    </lineage>
</organism>
<evidence type="ECO:0000313" key="2">
    <source>
        <dbReference type="EMBL" id="TCS61547.1"/>
    </source>
</evidence>
<dbReference type="Gene3D" id="3.40.50.880">
    <property type="match status" value="1"/>
</dbReference>
<proteinExistence type="predicted"/>
<dbReference type="InterPro" id="IPR017853">
    <property type="entry name" value="GH"/>
</dbReference>
<dbReference type="InterPro" id="IPR028212">
    <property type="entry name" value="GHL6"/>
</dbReference>
<gene>
    <name evidence="2" type="ORF">EDD52_111145</name>
</gene>
<dbReference type="GO" id="GO:0004565">
    <property type="term" value="F:beta-galactosidase activity"/>
    <property type="evidence" value="ECO:0007669"/>
    <property type="project" value="InterPro"/>
</dbReference>
<dbReference type="Gene3D" id="3.20.20.80">
    <property type="entry name" value="Glycosidases"/>
    <property type="match status" value="1"/>
</dbReference>
<name>A0A4R3J7W3_9RHOB</name>
<dbReference type="SUPFAM" id="SSF51445">
    <property type="entry name" value="(Trans)glycosidases"/>
    <property type="match status" value="1"/>
</dbReference>
<dbReference type="RefSeq" id="WP_132246504.1">
    <property type="nucleotide sequence ID" value="NZ_SLZU01000011.1"/>
</dbReference>
<reference evidence="2 3" key="1">
    <citation type="submission" date="2019-03" db="EMBL/GenBank/DDBJ databases">
        <title>Genomic Encyclopedia of Type Strains, Phase IV (KMG-IV): sequencing the most valuable type-strain genomes for metagenomic binning, comparative biology and taxonomic classification.</title>
        <authorList>
            <person name="Goeker M."/>
        </authorList>
    </citation>
    <scope>NUCLEOTIDE SEQUENCE [LARGE SCALE GENOMIC DNA]</scope>
    <source>
        <strain evidence="2 3">DSM 104836</strain>
    </source>
</reference>
<dbReference type="EMBL" id="SLZU01000011">
    <property type="protein sequence ID" value="TCS61547.1"/>
    <property type="molecule type" value="Genomic_DNA"/>
</dbReference>
<sequence length="693" mass="75495">MTEQFAPLRYRQIHLDFHTSEAIPAVGADFDADAFVQTLKAAHVDSITLFARCHHGWSYYPGTVGPSHPNLARPDLLGEMVSACRAADIETPIYITVQWDEYLARTRPEWRVMGATNGMQVPNPKDQSAGGQLSATWHSLCLSNDGLFEYVRNTALEVAERYAPPGLFFDIVTGFDCVCANCLARMTEMGLDPESAADRATKDQALAASFRESMSAAVWHRHPKMRAFYNAGHIPKRDAQNFTPYSHFEIESLPTGGWGYDHFPTSARFARALGFDTLGQTGKFHTLWGEFGGYKSSDALLYECAQMAALGTKCLIGDQLHPSGVMNADTYARIAPAYSHIAALEPYLDGADQLSEVAVLPVEHVVPGASARSTMADDGAAQMLLELHIPFDIVTAEADLAQYKLLILPDEVPISGALSDKLANYMAGGGRIIASGRSGLSAEGQFALDLGVHHSGEVAYDPGYLVPIGDSLGAKVPANASVMYGRAQQVTLHGAKGLAEIQPPYFQRNWRQFSSHQHTPDDPAARSLGPAVAVTDQSAFVAWPIFSMYKRIGQPIYKHVLAALLDRLMPRRNLRTTLPSGGRVSLTRQADQDRLILHLLYGGPQVRGVAVDDLQHGVRHIEVIEDVPHLGPVSAEVALDRRPARVFDAITGKHVDWNWNDGIVTLVVDGLHIHRAIVIEGAGNEEGKLDGDA</sequence>
<evidence type="ECO:0000313" key="3">
    <source>
        <dbReference type="Proteomes" id="UP000295696"/>
    </source>
</evidence>
<dbReference type="CDD" id="cd03143">
    <property type="entry name" value="A4_beta-galactosidase_middle_domain"/>
    <property type="match status" value="1"/>
</dbReference>
<dbReference type="Pfam" id="PF08532">
    <property type="entry name" value="Glyco_hydro_42M"/>
    <property type="match status" value="1"/>
</dbReference>
<protein>
    <submittedName>
        <fullName evidence="2">Beta-galactosidase-like protein</fullName>
    </submittedName>
</protein>
<dbReference type="GO" id="GO:0005975">
    <property type="term" value="P:carbohydrate metabolic process"/>
    <property type="evidence" value="ECO:0007669"/>
    <property type="project" value="InterPro"/>
</dbReference>
<keyword evidence="3" id="KW-1185">Reference proteome</keyword>
<evidence type="ECO:0000259" key="1">
    <source>
        <dbReference type="Pfam" id="PF08532"/>
    </source>
</evidence>
<feature type="domain" description="Beta-galactosidase trimerisation" evidence="1">
    <location>
        <begin position="384"/>
        <end position="443"/>
    </location>
</feature>
<dbReference type="SUPFAM" id="SSF52317">
    <property type="entry name" value="Class I glutamine amidotransferase-like"/>
    <property type="match status" value="1"/>
</dbReference>
<dbReference type="Proteomes" id="UP000295696">
    <property type="component" value="Unassembled WGS sequence"/>
</dbReference>